<sequence>MHCIPPIFTTPNLQSPLQTRS</sequence>
<evidence type="ECO:0000313" key="2">
    <source>
        <dbReference type="EMBL" id="PNR33753.1"/>
    </source>
</evidence>
<evidence type="ECO:0000256" key="1">
    <source>
        <dbReference type="SAM" id="MobiDB-lite"/>
    </source>
</evidence>
<dbReference type="InParanoid" id="A0A2K1IWU9"/>
<reference evidence="2 4" key="2">
    <citation type="journal article" date="2018" name="Plant J.">
        <title>The Physcomitrella patens chromosome-scale assembly reveals moss genome structure and evolution.</title>
        <authorList>
            <person name="Lang D."/>
            <person name="Ullrich K.K."/>
            <person name="Murat F."/>
            <person name="Fuchs J."/>
            <person name="Jenkins J."/>
            <person name="Haas F.B."/>
            <person name="Piednoel M."/>
            <person name="Gundlach H."/>
            <person name="Van Bel M."/>
            <person name="Meyberg R."/>
            <person name="Vives C."/>
            <person name="Morata J."/>
            <person name="Symeonidi A."/>
            <person name="Hiss M."/>
            <person name="Muchero W."/>
            <person name="Kamisugi Y."/>
            <person name="Saleh O."/>
            <person name="Blanc G."/>
            <person name="Decker E.L."/>
            <person name="van Gessel N."/>
            <person name="Grimwood J."/>
            <person name="Hayes R.D."/>
            <person name="Graham S.W."/>
            <person name="Gunter L.E."/>
            <person name="McDaniel S.F."/>
            <person name="Hoernstein S.N.W."/>
            <person name="Larsson A."/>
            <person name="Li F.W."/>
            <person name="Perroud P.F."/>
            <person name="Phillips J."/>
            <person name="Ranjan P."/>
            <person name="Rokshar D.S."/>
            <person name="Rothfels C.J."/>
            <person name="Schneider L."/>
            <person name="Shu S."/>
            <person name="Stevenson D.W."/>
            <person name="Thummler F."/>
            <person name="Tillich M."/>
            <person name="Villarreal Aguilar J.C."/>
            <person name="Widiez T."/>
            <person name="Wong G.K."/>
            <person name="Wymore A."/>
            <person name="Zhang Y."/>
            <person name="Zimmer A.D."/>
            <person name="Quatrano R.S."/>
            <person name="Mayer K.F.X."/>
            <person name="Goodstein D."/>
            <person name="Casacuberta J.M."/>
            <person name="Vandepoele K."/>
            <person name="Reski R."/>
            <person name="Cuming A.C."/>
            <person name="Tuskan G.A."/>
            <person name="Maumus F."/>
            <person name="Salse J."/>
            <person name="Schmutz J."/>
            <person name="Rensing S.A."/>
        </authorList>
    </citation>
    <scope>NUCLEOTIDE SEQUENCE [LARGE SCALE GENOMIC DNA]</scope>
    <source>
        <strain evidence="3 4">cv. Gransden 2004</strain>
    </source>
</reference>
<proteinExistence type="predicted"/>
<accession>A0A2K1IWU9</accession>
<name>A0A2K1IWU9_PHYPA</name>
<evidence type="ECO:0000313" key="4">
    <source>
        <dbReference type="Proteomes" id="UP000006727"/>
    </source>
</evidence>
<feature type="region of interest" description="Disordered" evidence="1">
    <location>
        <begin position="1"/>
        <end position="21"/>
    </location>
</feature>
<dbReference type="Gramene" id="Pp3c19_2000V3.1">
    <property type="protein sequence ID" value="Pp3c19_2000V3.1"/>
    <property type="gene ID" value="Pp3c19_2000"/>
</dbReference>
<feature type="compositionally biased region" description="Polar residues" evidence="1">
    <location>
        <begin position="9"/>
        <end position="21"/>
    </location>
</feature>
<reference evidence="3" key="3">
    <citation type="submission" date="2020-12" db="UniProtKB">
        <authorList>
            <consortium name="EnsemblPlants"/>
        </authorList>
    </citation>
    <scope>IDENTIFICATION</scope>
</reference>
<dbReference type="Proteomes" id="UP000006727">
    <property type="component" value="Chromosome 19"/>
</dbReference>
<gene>
    <name evidence="2" type="ORF">PHYPA_023569</name>
</gene>
<dbReference type="EMBL" id="ABEU02000019">
    <property type="protein sequence ID" value="PNR33753.1"/>
    <property type="molecule type" value="Genomic_DNA"/>
</dbReference>
<protein>
    <submittedName>
        <fullName evidence="2 3">Uncharacterized protein</fullName>
    </submittedName>
</protein>
<evidence type="ECO:0000313" key="3">
    <source>
        <dbReference type="EnsemblPlants" id="Pp3c19_2000V3.1"/>
    </source>
</evidence>
<dbReference type="AlphaFoldDB" id="A0A2K1IWU9"/>
<organism evidence="2">
    <name type="scientific">Physcomitrium patens</name>
    <name type="common">Spreading-leaved earth moss</name>
    <name type="synonym">Physcomitrella patens</name>
    <dbReference type="NCBI Taxonomy" id="3218"/>
    <lineage>
        <taxon>Eukaryota</taxon>
        <taxon>Viridiplantae</taxon>
        <taxon>Streptophyta</taxon>
        <taxon>Embryophyta</taxon>
        <taxon>Bryophyta</taxon>
        <taxon>Bryophytina</taxon>
        <taxon>Bryopsida</taxon>
        <taxon>Funariidae</taxon>
        <taxon>Funariales</taxon>
        <taxon>Funariaceae</taxon>
        <taxon>Physcomitrium</taxon>
    </lineage>
</organism>
<reference evidence="2 4" key="1">
    <citation type="journal article" date="2008" name="Science">
        <title>The Physcomitrella genome reveals evolutionary insights into the conquest of land by plants.</title>
        <authorList>
            <person name="Rensing S."/>
            <person name="Lang D."/>
            <person name="Zimmer A."/>
            <person name="Terry A."/>
            <person name="Salamov A."/>
            <person name="Shapiro H."/>
            <person name="Nishiyama T."/>
            <person name="Perroud P.-F."/>
            <person name="Lindquist E."/>
            <person name="Kamisugi Y."/>
            <person name="Tanahashi T."/>
            <person name="Sakakibara K."/>
            <person name="Fujita T."/>
            <person name="Oishi K."/>
            <person name="Shin-I T."/>
            <person name="Kuroki Y."/>
            <person name="Toyoda A."/>
            <person name="Suzuki Y."/>
            <person name="Hashimoto A."/>
            <person name="Yamaguchi K."/>
            <person name="Sugano A."/>
            <person name="Kohara Y."/>
            <person name="Fujiyama A."/>
            <person name="Anterola A."/>
            <person name="Aoki S."/>
            <person name="Ashton N."/>
            <person name="Barbazuk W.B."/>
            <person name="Barker E."/>
            <person name="Bennetzen J."/>
            <person name="Bezanilla M."/>
            <person name="Blankenship R."/>
            <person name="Cho S.H."/>
            <person name="Dutcher S."/>
            <person name="Estelle M."/>
            <person name="Fawcett J.A."/>
            <person name="Gundlach H."/>
            <person name="Hanada K."/>
            <person name="Heyl A."/>
            <person name="Hicks K.A."/>
            <person name="Hugh J."/>
            <person name="Lohr M."/>
            <person name="Mayer K."/>
            <person name="Melkozernov A."/>
            <person name="Murata T."/>
            <person name="Nelson D."/>
            <person name="Pils B."/>
            <person name="Prigge M."/>
            <person name="Reiss B."/>
            <person name="Renner T."/>
            <person name="Rombauts S."/>
            <person name="Rushton P."/>
            <person name="Sanderfoot A."/>
            <person name="Schween G."/>
            <person name="Shiu S.-H."/>
            <person name="Stueber K."/>
            <person name="Theodoulou F.L."/>
            <person name="Tu H."/>
            <person name="Van de Peer Y."/>
            <person name="Verrier P.J."/>
            <person name="Waters E."/>
            <person name="Wood A."/>
            <person name="Yang L."/>
            <person name="Cove D."/>
            <person name="Cuming A."/>
            <person name="Hasebe M."/>
            <person name="Lucas S."/>
            <person name="Mishler D.B."/>
            <person name="Reski R."/>
            <person name="Grigoriev I."/>
            <person name="Quatrano R.S."/>
            <person name="Boore J.L."/>
        </authorList>
    </citation>
    <scope>NUCLEOTIDE SEQUENCE [LARGE SCALE GENOMIC DNA]</scope>
    <source>
        <strain evidence="3 4">cv. Gransden 2004</strain>
    </source>
</reference>
<keyword evidence="4" id="KW-1185">Reference proteome</keyword>
<dbReference type="EnsemblPlants" id="Pp3c19_2000V3.1">
    <property type="protein sequence ID" value="Pp3c19_2000V3.1"/>
    <property type="gene ID" value="Pp3c19_2000"/>
</dbReference>